<evidence type="ECO:0000313" key="2">
    <source>
        <dbReference type="Proteomes" id="UP000325563"/>
    </source>
</evidence>
<dbReference type="Gene3D" id="2.60.40.3440">
    <property type="match status" value="1"/>
</dbReference>
<reference evidence="1 2" key="1">
    <citation type="submission" date="2017-09" db="EMBL/GenBank/DDBJ databases">
        <authorList>
            <person name="Lee N."/>
            <person name="Cho B.-K."/>
        </authorList>
    </citation>
    <scope>NUCLEOTIDE SEQUENCE [LARGE SCALE GENOMIC DNA]</scope>
    <source>
        <strain evidence="1 2">ATCC 27476</strain>
    </source>
</reference>
<name>A0A5J6J261_STRVI</name>
<dbReference type="GeneID" id="95610450"/>
<sequence>MNLLLRAQAVGDAPSLGTVYAALYTSADPRRGAVPGETVQFGLSVAPDGGASRGCAYLPEEPLAAVGEIVGVQGLEYFPRQRWFRARADAAEQTTGVLHLRVAESATARSIRARLIVGIPDASGRKLVRTGKLAAEPLPLRPATPRGLRLVTEPGRPGTVNVLSAAAAASTGVSVTQPRGGRAELSPDGWVTYTPSPGFTGYDRFDYTVASAAAGQMTSHVNVFVGSLEHVPGAFPQHPADSAPRAWQWPELTGEMPWPRPFAPQN</sequence>
<organism evidence="1 2">
    <name type="scientific">Streptomyces vinaceus</name>
    <dbReference type="NCBI Taxonomy" id="1960"/>
    <lineage>
        <taxon>Bacteria</taxon>
        <taxon>Bacillati</taxon>
        <taxon>Actinomycetota</taxon>
        <taxon>Actinomycetes</taxon>
        <taxon>Kitasatosporales</taxon>
        <taxon>Streptomycetaceae</taxon>
        <taxon>Streptomyces</taxon>
    </lineage>
</organism>
<dbReference type="Pfam" id="PF17963">
    <property type="entry name" value="Big_9"/>
    <property type="match status" value="1"/>
</dbReference>
<protein>
    <submittedName>
        <fullName evidence="1">Uncharacterized protein</fullName>
    </submittedName>
</protein>
<dbReference type="EMBL" id="CP023692">
    <property type="protein sequence ID" value="QEV44960.1"/>
    <property type="molecule type" value="Genomic_DNA"/>
</dbReference>
<dbReference type="Proteomes" id="UP000325563">
    <property type="component" value="Chromosome"/>
</dbReference>
<gene>
    <name evidence="1" type="ORF">CP980_07700</name>
</gene>
<dbReference type="RefSeq" id="WP_132759090.1">
    <property type="nucleotide sequence ID" value="NZ_BNBW01000020.1"/>
</dbReference>
<dbReference type="AlphaFoldDB" id="A0A5J6J261"/>
<proteinExistence type="predicted"/>
<keyword evidence="2" id="KW-1185">Reference proteome</keyword>
<dbReference type="KEGG" id="svn:CP980_07700"/>
<accession>A0A5J6J261</accession>
<evidence type="ECO:0000313" key="1">
    <source>
        <dbReference type="EMBL" id="QEV44960.1"/>
    </source>
</evidence>